<keyword evidence="2" id="KW-1185">Reference proteome</keyword>
<organism evidence="1 2">
    <name type="scientific">Polyangium jinanense</name>
    <dbReference type="NCBI Taxonomy" id="2829994"/>
    <lineage>
        <taxon>Bacteria</taxon>
        <taxon>Pseudomonadati</taxon>
        <taxon>Myxococcota</taxon>
        <taxon>Polyangia</taxon>
        <taxon>Polyangiales</taxon>
        <taxon>Polyangiaceae</taxon>
        <taxon>Polyangium</taxon>
    </lineage>
</organism>
<gene>
    <name evidence="1" type="ORF">KEG57_15450</name>
</gene>
<protein>
    <submittedName>
        <fullName evidence="1">Uncharacterized protein</fullName>
    </submittedName>
</protein>
<comment type="caution">
    <text evidence="1">The sequence shown here is derived from an EMBL/GenBank/DDBJ whole genome shotgun (WGS) entry which is preliminary data.</text>
</comment>
<evidence type="ECO:0000313" key="1">
    <source>
        <dbReference type="EMBL" id="MDC3981911.1"/>
    </source>
</evidence>
<accession>A0A9X3X5P6</accession>
<proteinExistence type="predicted"/>
<reference evidence="1 2" key="1">
    <citation type="submission" date="2021-04" db="EMBL/GenBank/DDBJ databases">
        <title>Genome analysis of Polyangium sp.</title>
        <authorList>
            <person name="Li Y."/>
            <person name="Wang J."/>
        </authorList>
    </citation>
    <scope>NUCLEOTIDE SEQUENCE [LARGE SCALE GENOMIC DNA]</scope>
    <source>
        <strain evidence="1 2">SDU14</strain>
    </source>
</reference>
<dbReference type="Proteomes" id="UP001151081">
    <property type="component" value="Unassembled WGS sequence"/>
</dbReference>
<dbReference type="AlphaFoldDB" id="A0A9X3X5P6"/>
<sequence>MAEVSKLVSDRVAITRTLTSAVSVHGNETAEQIERALFPEGTPPGFQMCVFLQALGALAQRSVDELSAANQAHATELADDAEPRATRDSAKDELRARMIGIRSTLSGVYGAAILSAYGLSGETPSEAEHLIEAACTTERLLRNRPLTEAPKQEGVSVDPKALADSLKARVDALRTALGDVRREEREAQVTLQRRNAATAAWNGVYQGVADTLTGLFELAGKGELADRVRPTARRRAGLTEAEDVEGGAAGEG</sequence>
<dbReference type="RefSeq" id="WP_272418884.1">
    <property type="nucleotide sequence ID" value="NZ_JAGTJJ010000006.1"/>
</dbReference>
<name>A0A9X3X5P6_9BACT</name>
<evidence type="ECO:0000313" key="2">
    <source>
        <dbReference type="Proteomes" id="UP001151081"/>
    </source>
</evidence>
<dbReference type="EMBL" id="JAGTJJ010000006">
    <property type="protein sequence ID" value="MDC3981911.1"/>
    <property type="molecule type" value="Genomic_DNA"/>
</dbReference>